<dbReference type="GO" id="GO:0017056">
    <property type="term" value="F:structural constituent of nuclear pore"/>
    <property type="evidence" value="ECO:0000318"/>
    <property type="project" value="GO_Central"/>
</dbReference>
<keyword evidence="3" id="KW-0509">mRNA transport</keyword>
<evidence type="ECO:0000313" key="9">
    <source>
        <dbReference type="EMBL" id="GAQ83754.1"/>
    </source>
</evidence>
<keyword evidence="2" id="KW-0813">Transport</keyword>
<feature type="region of interest" description="Disordered" evidence="8">
    <location>
        <begin position="448"/>
        <end position="491"/>
    </location>
</feature>
<feature type="compositionally biased region" description="Low complexity" evidence="8">
    <location>
        <begin position="295"/>
        <end position="304"/>
    </location>
</feature>
<feature type="compositionally biased region" description="Low complexity" evidence="8">
    <location>
        <begin position="448"/>
        <end position="482"/>
    </location>
</feature>
<organism evidence="9 10">
    <name type="scientific">Klebsormidium nitens</name>
    <name type="common">Green alga</name>
    <name type="synonym">Ulothrix nitens</name>
    <dbReference type="NCBI Taxonomy" id="105231"/>
    <lineage>
        <taxon>Eukaryota</taxon>
        <taxon>Viridiplantae</taxon>
        <taxon>Streptophyta</taxon>
        <taxon>Klebsormidiophyceae</taxon>
        <taxon>Klebsormidiales</taxon>
        <taxon>Klebsormidiaceae</taxon>
        <taxon>Klebsormidium</taxon>
    </lineage>
</organism>
<evidence type="ECO:0000256" key="4">
    <source>
        <dbReference type="ARBA" id="ARBA00022927"/>
    </source>
</evidence>
<keyword evidence="7" id="KW-0539">Nucleus</keyword>
<evidence type="ECO:0000256" key="6">
    <source>
        <dbReference type="ARBA" id="ARBA00023132"/>
    </source>
</evidence>
<sequence length="491" mass="50371">MSFFGFGTGAASQSGAQSVGTSLFAPQQKQQQQALALQHQAGGQLQLVTKAGGPATFSTKWDDLSPDTQRLLQQVEARILEYRDESQRLDQCARLYDASALKRSFDDEAATVRQLLGGLSVAIRTEQASLASLFASVKELLAATETAVRSFLILRHRFARTALLPGGAAQQPALETFYSGIPSLPSPYLSSAVSSFEARLAAYRARVEELERLQQPAAQGRDQLEHALPAVLHNVHTFFLHVAAQVESLHAHISAARGAHLAELRRRGDERDPFLEADRREEATRQTEENRRKAAQAALLAAQPQQPAAATAGLQQAQAAAQQPAAAAPSTGLSLFSTPATSAAAPSFFAPTAAATSSLFGTPAPSQAASGGSLFGGLATGGPSAASTTAPSFGTGGLFGAPTQTPGPSAAASPSIFGAPSSTPAFGAPAAAAAPATPAFGGAFGAATPTTPATAPAPAFGAPASGAAPAWSLQAPPTTATRPKPRAARRK</sequence>
<dbReference type="OMA" id="KVENVHQ"/>
<proteinExistence type="predicted"/>
<dbReference type="PANTHER" id="PTHR13437">
    <property type="entry name" value="NUCLEOPORIN P58/P45 NUCLEOPORIN-LIKE PROTEIN 1"/>
    <property type="match status" value="1"/>
</dbReference>
<dbReference type="InterPro" id="IPR024882">
    <property type="entry name" value="NUP58/p45/49"/>
</dbReference>
<dbReference type="AlphaFoldDB" id="A0A1Y1HYN2"/>
<evidence type="ECO:0000256" key="3">
    <source>
        <dbReference type="ARBA" id="ARBA00022816"/>
    </source>
</evidence>
<dbReference type="GO" id="GO:0005643">
    <property type="term" value="C:nuclear pore"/>
    <property type="evidence" value="ECO:0000318"/>
    <property type="project" value="GO_Central"/>
</dbReference>
<dbReference type="Gene3D" id="6.10.140.1350">
    <property type="match status" value="1"/>
</dbReference>
<dbReference type="OrthoDB" id="2538017at2759"/>
<evidence type="ECO:0000256" key="7">
    <source>
        <dbReference type="ARBA" id="ARBA00023242"/>
    </source>
</evidence>
<dbReference type="GO" id="GO:0051028">
    <property type="term" value="P:mRNA transport"/>
    <property type="evidence" value="ECO:0007669"/>
    <property type="project" value="UniProtKB-KW"/>
</dbReference>
<evidence type="ECO:0000313" key="10">
    <source>
        <dbReference type="Proteomes" id="UP000054558"/>
    </source>
</evidence>
<protein>
    <submittedName>
        <fullName evidence="9">Uncharacterized protein</fullName>
    </submittedName>
</protein>
<keyword evidence="6" id="KW-0906">Nuclear pore complex</keyword>
<feature type="region of interest" description="Disordered" evidence="8">
    <location>
        <begin position="272"/>
        <end position="304"/>
    </location>
</feature>
<dbReference type="Proteomes" id="UP000054558">
    <property type="component" value="Unassembled WGS sequence"/>
</dbReference>
<dbReference type="GO" id="GO:0015031">
    <property type="term" value="P:protein transport"/>
    <property type="evidence" value="ECO:0007669"/>
    <property type="project" value="UniProtKB-KW"/>
</dbReference>
<keyword evidence="4" id="KW-0653">Protein transport</keyword>
<evidence type="ECO:0000256" key="5">
    <source>
        <dbReference type="ARBA" id="ARBA00023010"/>
    </source>
</evidence>
<dbReference type="STRING" id="105231.A0A1Y1HYN2"/>
<keyword evidence="10" id="KW-1185">Reference proteome</keyword>
<comment type="subcellular location">
    <subcellularLocation>
        <location evidence="1">Nucleus</location>
        <location evidence="1">Nuclear pore complex</location>
    </subcellularLocation>
</comment>
<evidence type="ECO:0000256" key="1">
    <source>
        <dbReference type="ARBA" id="ARBA00004567"/>
    </source>
</evidence>
<accession>A0A1Y1HYN2</accession>
<evidence type="ECO:0000256" key="8">
    <source>
        <dbReference type="SAM" id="MobiDB-lite"/>
    </source>
</evidence>
<keyword evidence="5" id="KW-0811">Translocation</keyword>
<dbReference type="GO" id="GO:0008139">
    <property type="term" value="F:nuclear localization sequence binding"/>
    <property type="evidence" value="ECO:0000318"/>
    <property type="project" value="GO_Central"/>
</dbReference>
<dbReference type="PANTHER" id="PTHR13437:SF2">
    <property type="entry name" value="NUCLEOPORIN P58_P45"/>
    <property type="match status" value="1"/>
</dbReference>
<feature type="compositionally biased region" description="Low complexity" evidence="8">
    <location>
        <begin position="381"/>
        <end position="393"/>
    </location>
</feature>
<gene>
    <name evidence="9" type="ORF">KFL_001600240</name>
</gene>
<name>A0A1Y1HYN2_KLENI</name>
<dbReference type="EMBL" id="DF237109">
    <property type="protein sequence ID" value="GAQ83754.1"/>
    <property type="molecule type" value="Genomic_DNA"/>
</dbReference>
<reference evidence="9 10" key="1">
    <citation type="journal article" date="2014" name="Nat. Commun.">
        <title>Klebsormidium flaccidum genome reveals primary factors for plant terrestrial adaptation.</title>
        <authorList>
            <person name="Hori K."/>
            <person name="Maruyama F."/>
            <person name="Fujisawa T."/>
            <person name="Togashi T."/>
            <person name="Yamamoto N."/>
            <person name="Seo M."/>
            <person name="Sato S."/>
            <person name="Yamada T."/>
            <person name="Mori H."/>
            <person name="Tajima N."/>
            <person name="Moriyama T."/>
            <person name="Ikeuchi M."/>
            <person name="Watanabe M."/>
            <person name="Wada H."/>
            <person name="Kobayashi K."/>
            <person name="Saito M."/>
            <person name="Masuda T."/>
            <person name="Sasaki-Sekimoto Y."/>
            <person name="Mashiguchi K."/>
            <person name="Awai K."/>
            <person name="Shimojima M."/>
            <person name="Masuda S."/>
            <person name="Iwai M."/>
            <person name="Nobusawa T."/>
            <person name="Narise T."/>
            <person name="Kondo S."/>
            <person name="Saito H."/>
            <person name="Sato R."/>
            <person name="Murakawa M."/>
            <person name="Ihara Y."/>
            <person name="Oshima-Yamada Y."/>
            <person name="Ohtaka K."/>
            <person name="Satoh M."/>
            <person name="Sonobe K."/>
            <person name="Ishii M."/>
            <person name="Ohtani R."/>
            <person name="Kanamori-Sato M."/>
            <person name="Honoki R."/>
            <person name="Miyazaki D."/>
            <person name="Mochizuki H."/>
            <person name="Umetsu J."/>
            <person name="Higashi K."/>
            <person name="Shibata D."/>
            <person name="Kamiya Y."/>
            <person name="Sato N."/>
            <person name="Nakamura Y."/>
            <person name="Tabata S."/>
            <person name="Ida S."/>
            <person name="Kurokawa K."/>
            <person name="Ohta H."/>
        </authorList>
    </citation>
    <scope>NUCLEOTIDE SEQUENCE [LARGE SCALE GENOMIC DNA]</scope>
    <source>
        <strain evidence="9 10">NIES-2285</strain>
    </source>
</reference>
<evidence type="ECO:0000256" key="2">
    <source>
        <dbReference type="ARBA" id="ARBA00022448"/>
    </source>
</evidence>
<feature type="region of interest" description="Disordered" evidence="8">
    <location>
        <begin position="381"/>
        <end position="416"/>
    </location>
</feature>
<feature type="compositionally biased region" description="Basic and acidic residues" evidence="8">
    <location>
        <begin position="272"/>
        <end position="292"/>
    </location>
</feature>